<keyword evidence="1" id="KW-0175">Coiled coil</keyword>
<reference evidence="4" key="1">
    <citation type="submission" date="2022-04" db="EMBL/GenBank/DDBJ databases">
        <title>Carnegiea gigantea Genome sequencing and assembly v2.</title>
        <authorList>
            <person name="Copetti D."/>
            <person name="Sanderson M.J."/>
            <person name="Burquez A."/>
            <person name="Wojciechowski M.F."/>
        </authorList>
    </citation>
    <scope>NUCLEOTIDE SEQUENCE</scope>
    <source>
        <strain evidence="4">SGP5-SGP5p</strain>
        <tissue evidence="4">Aerial part</tissue>
    </source>
</reference>
<evidence type="ECO:0000256" key="2">
    <source>
        <dbReference type="SAM" id="MobiDB-lite"/>
    </source>
</evidence>
<proteinExistence type="predicted"/>
<evidence type="ECO:0000256" key="1">
    <source>
        <dbReference type="SAM" id="Coils"/>
    </source>
</evidence>
<dbReference type="InterPro" id="IPR002487">
    <property type="entry name" value="TF_Kbox"/>
</dbReference>
<protein>
    <recommendedName>
        <fullName evidence="3">K-box domain-containing protein</fullName>
    </recommendedName>
</protein>
<dbReference type="AlphaFoldDB" id="A0A9Q1QHD1"/>
<feature type="region of interest" description="Disordered" evidence="2">
    <location>
        <begin position="175"/>
        <end position="194"/>
    </location>
</feature>
<feature type="coiled-coil region" evidence="1">
    <location>
        <begin position="68"/>
        <end position="113"/>
    </location>
</feature>
<comment type="caution">
    <text evidence="4">The sequence shown here is derived from an EMBL/GenBank/DDBJ whole genome shotgun (WGS) entry which is preliminary data.</text>
</comment>
<evidence type="ECO:0000259" key="3">
    <source>
        <dbReference type="PROSITE" id="PS51297"/>
    </source>
</evidence>
<dbReference type="EMBL" id="JAKOGI010000163">
    <property type="protein sequence ID" value="KAJ8441571.1"/>
    <property type="molecule type" value="Genomic_DNA"/>
</dbReference>
<gene>
    <name evidence="4" type="ORF">Cgig2_026372</name>
</gene>
<dbReference type="OrthoDB" id="1898716at2759"/>
<evidence type="ECO:0000313" key="5">
    <source>
        <dbReference type="Proteomes" id="UP001153076"/>
    </source>
</evidence>
<feature type="compositionally biased region" description="Polar residues" evidence="2">
    <location>
        <begin position="181"/>
        <end position="194"/>
    </location>
</feature>
<dbReference type="Pfam" id="PF01486">
    <property type="entry name" value="K-box"/>
    <property type="match status" value="1"/>
</dbReference>
<dbReference type="Proteomes" id="UP001153076">
    <property type="component" value="Unassembled WGS sequence"/>
</dbReference>
<keyword evidence="5" id="KW-1185">Reference proteome</keyword>
<organism evidence="4 5">
    <name type="scientific">Carnegiea gigantea</name>
    <dbReference type="NCBI Taxonomy" id="171969"/>
    <lineage>
        <taxon>Eukaryota</taxon>
        <taxon>Viridiplantae</taxon>
        <taxon>Streptophyta</taxon>
        <taxon>Embryophyta</taxon>
        <taxon>Tracheophyta</taxon>
        <taxon>Spermatophyta</taxon>
        <taxon>Magnoliopsida</taxon>
        <taxon>eudicotyledons</taxon>
        <taxon>Gunneridae</taxon>
        <taxon>Pentapetalae</taxon>
        <taxon>Caryophyllales</taxon>
        <taxon>Cactineae</taxon>
        <taxon>Cactaceae</taxon>
        <taxon>Cactoideae</taxon>
        <taxon>Echinocereeae</taxon>
        <taxon>Carnegiea</taxon>
    </lineage>
</organism>
<sequence length="206" mass="23279">MCSCLPKTIERYNRTCNINNLHHHQDHHAIAAQTQSWCHEIALLESKCESLKQLQRQMLGEELGSLSLKDLQSLEKQLEGALARTRQRKVQLMNEQMEALRRSERKLGDLNKELKLKVGDTGHGFRPILDSNGCIPYLHPSQSAGYECDPAALQIGYKPEPVVLEIGYPLQYAASHDHQNEGPSNPNRNSLANDTTATFQQADWLL</sequence>
<dbReference type="GO" id="GO:0003700">
    <property type="term" value="F:DNA-binding transcription factor activity"/>
    <property type="evidence" value="ECO:0007669"/>
    <property type="project" value="InterPro"/>
</dbReference>
<name>A0A9Q1QHD1_9CARY</name>
<dbReference type="PROSITE" id="PS51297">
    <property type="entry name" value="K_BOX"/>
    <property type="match status" value="1"/>
</dbReference>
<accession>A0A9Q1QHD1</accession>
<feature type="domain" description="K-box" evidence="3">
    <location>
        <begin position="34"/>
        <end position="124"/>
    </location>
</feature>
<dbReference type="GO" id="GO:0005634">
    <property type="term" value="C:nucleus"/>
    <property type="evidence" value="ECO:0007669"/>
    <property type="project" value="InterPro"/>
</dbReference>
<evidence type="ECO:0000313" key="4">
    <source>
        <dbReference type="EMBL" id="KAJ8441571.1"/>
    </source>
</evidence>